<name>A0A9X9MAS4_GULGU</name>
<reference evidence="1 2" key="1">
    <citation type="submission" date="2018-10" db="EMBL/GenBank/DDBJ databases">
        <authorList>
            <person name="Ekblom R."/>
            <person name="Jareborg N."/>
        </authorList>
    </citation>
    <scope>NUCLEOTIDE SEQUENCE [LARGE SCALE GENOMIC DNA]</scope>
    <source>
        <tissue evidence="1">Muscle</tissue>
    </source>
</reference>
<proteinExistence type="predicted"/>
<dbReference type="AlphaFoldDB" id="A0A9X9MAS4"/>
<evidence type="ECO:0000313" key="1">
    <source>
        <dbReference type="EMBL" id="VCX40893.1"/>
    </source>
</evidence>
<sequence length="89" mass="9976">PNPQALRSQTSSPQSCEQYRCTVEAPVWGGVMASQTLEKGVPLACRIPQTSSKGSFDRYFHFSRESTEALAFKTGAWPRARGRHRYLSQ</sequence>
<organism evidence="1 2">
    <name type="scientific">Gulo gulo</name>
    <name type="common">Wolverine</name>
    <name type="synonym">Gluton</name>
    <dbReference type="NCBI Taxonomy" id="48420"/>
    <lineage>
        <taxon>Eukaryota</taxon>
        <taxon>Metazoa</taxon>
        <taxon>Chordata</taxon>
        <taxon>Craniata</taxon>
        <taxon>Vertebrata</taxon>
        <taxon>Euteleostomi</taxon>
        <taxon>Mammalia</taxon>
        <taxon>Eutheria</taxon>
        <taxon>Laurasiatheria</taxon>
        <taxon>Carnivora</taxon>
        <taxon>Caniformia</taxon>
        <taxon>Musteloidea</taxon>
        <taxon>Mustelidae</taxon>
        <taxon>Guloninae</taxon>
        <taxon>Gulo</taxon>
    </lineage>
</organism>
<gene>
    <name evidence="1" type="ORF">BN2614_LOCUS5</name>
</gene>
<accession>A0A9X9MAS4</accession>
<feature type="non-terminal residue" evidence="1">
    <location>
        <position position="1"/>
    </location>
</feature>
<dbReference type="EMBL" id="CYRY02045470">
    <property type="protein sequence ID" value="VCX40893.1"/>
    <property type="molecule type" value="Genomic_DNA"/>
</dbReference>
<dbReference type="Proteomes" id="UP000269945">
    <property type="component" value="Unassembled WGS sequence"/>
</dbReference>
<comment type="caution">
    <text evidence="1">The sequence shown here is derived from an EMBL/GenBank/DDBJ whole genome shotgun (WGS) entry which is preliminary data.</text>
</comment>
<keyword evidence="2" id="KW-1185">Reference proteome</keyword>
<protein>
    <submittedName>
        <fullName evidence="1">Uncharacterized protein</fullName>
    </submittedName>
</protein>
<evidence type="ECO:0000313" key="2">
    <source>
        <dbReference type="Proteomes" id="UP000269945"/>
    </source>
</evidence>